<accession>A0A8C0CTJ6</accession>
<dbReference type="InterPro" id="IPR013785">
    <property type="entry name" value="Aldolase_TIM"/>
</dbReference>
<evidence type="ECO:0000313" key="1">
    <source>
        <dbReference type="Ensembl" id="ENSBMSP00010011251.1"/>
    </source>
</evidence>
<dbReference type="Ensembl" id="ENSBMST00010012470.1">
    <property type="protein sequence ID" value="ENSBMSP00010011251.1"/>
    <property type="gene ID" value="ENSBMSG00010008223.1"/>
</dbReference>
<reference evidence="1" key="1">
    <citation type="submission" date="2023-09" db="UniProtKB">
        <authorList>
            <consortium name="Ensembl"/>
        </authorList>
    </citation>
    <scope>IDENTIFICATION</scope>
</reference>
<dbReference type="GeneTree" id="ENSGT01030000235330"/>
<protein>
    <submittedName>
        <fullName evidence="1">Uncharacterized protein</fullName>
    </submittedName>
</protein>
<name>A0A8C0CTJ6_BALMU</name>
<organism evidence="1">
    <name type="scientific">Balaenoptera musculus</name>
    <name type="common">Blue whale</name>
    <dbReference type="NCBI Taxonomy" id="9771"/>
    <lineage>
        <taxon>Eukaryota</taxon>
        <taxon>Metazoa</taxon>
        <taxon>Chordata</taxon>
        <taxon>Craniata</taxon>
        <taxon>Vertebrata</taxon>
        <taxon>Euteleostomi</taxon>
        <taxon>Mammalia</taxon>
        <taxon>Eutheria</taxon>
        <taxon>Laurasiatheria</taxon>
        <taxon>Artiodactyla</taxon>
        <taxon>Whippomorpha</taxon>
        <taxon>Cetacea</taxon>
        <taxon>Mysticeti</taxon>
        <taxon>Balaenopteridae</taxon>
        <taxon>Balaenoptera</taxon>
    </lineage>
</organism>
<dbReference type="AlphaFoldDB" id="A0A8C0CTJ6"/>
<sequence>MASGYKIGPSILNRDLASLGAEGLQMLDSWANYLHLDCSTGKRTDT</sequence>
<proteinExistence type="predicted"/>
<dbReference type="Gene3D" id="3.20.20.70">
    <property type="entry name" value="Aldolase class I"/>
    <property type="match status" value="1"/>
</dbReference>